<sequence>MTELKIVWDGGHLIAVDKPAGLSTQAPPGCDSLEFRLRAQLAPRTQYLAIVHRLDRPVSGIVLVALRKKEARLISDQFATRKVTKQYAAIVAGHVVPGQSVWTDHVRKVPDRPLAQICDASVDGAKHAETRVQVIAYDQSVDRSLLHLFPHTGRMHQLRIQSSHRGHPIIGDSDYGSVDNESAPQPTVPGPLMLRAESIEFHDPANGRRISASVETLPWTDGFG</sequence>
<accession>A0A517N827</accession>
<organism evidence="3 4">
    <name type="scientific">Rubripirellula lacrimiformis</name>
    <dbReference type="NCBI Taxonomy" id="1930273"/>
    <lineage>
        <taxon>Bacteria</taxon>
        <taxon>Pseudomonadati</taxon>
        <taxon>Planctomycetota</taxon>
        <taxon>Planctomycetia</taxon>
        <taxon>Pirellulales</taxon>
        <taxon>Pirellulaceae</taxon>
        <taxon>Rubripirellula</taxon>
    </lineage>
</organism>
<dbReference type="EC" id="5.4.99.24" evidence="3"/>
<evidence type="ECO:0000259" key="2">
    <source>
        <dbReference type="Pfam" id="PF00849"/>
    </source>
</evidence>
<dbReference type="PANTHER" id="PTHR21600">
    <property type="entry name" value="MITOCHONDRIAL RNA PSEUDOURIDINE SYNTHASE"/>
    <property type="match status" value="1"/>
</dbReference>
<reference evidence="3 4" key="1">
    <citation type="submission" date="2019-02" db="EMBL/GenBank/DDBJ databases">
        <title>Deep-cultivation of Planctomycetes and their phenomic and genomic characterization uncovers novel biology.</title>
        <authorList>
            <person name="Wiegand S."/>
            <person name="Jogler M."/>
            <person name="Boedeker C."/>
            <person name="Pinto D."/>
            <person name="Vollmers J."/>
            <person name="Rivas-Marin E."/>
            <person name="Kohn T."/>
            <person name="Peeters S.H."/>
            <person name="Heuer A."/>
            <person name="Rast P."/>
            <person name="Oberbeckmann S."/>
            <person name="Bunk B."/>
            <person name="Jeske O."/>
            <person name="Meyerdierks A."/>
            <person name="Storesund J.E."/>
            <person name="Kallscheuer N."/>
            <person name="Luecker S."/>
            <person name="Lage O.M."/>
            <person name="Pohl T."/>
            <person name="Merkel B.J."/>
            <person name="Hornburger P."/>
            <person name="Mueller R.-W."/>
            <person name="Bruemmer F."/>
            <person name="Labrenz M."/>
            <person name="Spormann A.M."/>
            <person name="Op den Camp H."/>
            <person name="Overmann J."/>
            <person name="Amann R."/>
            <person name="Jetten M.S.M."/>
            <person name="Mascher T."/>
            <person name="Medema M.H."/>
            <person name="Devos D.P."/>
            <person name="Kaster A.-K."/>
            <person name="Ovreas L."/>
            <person name="Rohde M."/>
            <person name="Galperin M.Y."/>
            <person name="Jogler C."/>
        </authorList>
    </citation>
    <scope>NUCLEOTIDE SEQUENCE [LARGE SCALE GENOMIC DNA]</scope>
    <source>
        <strain evidence="3 4">K22_7</strain>
    </source>
</reference>
<dbReference type="KEGG" id="rlc:K227x_16710"/>
<keyword evidence="4" id="KW-1185">Reference proteome</keyword>
<evidence type="ECO:0000313" key="4">
    <source>
        <dbReference type="Proteomes" id="UP000318538"/>
    </source>
</evidence>
<dbReference type="InterPro" id="IPR050188">
    <property type="entry name" value="RluA_PseudoU_synthase"/>
</dbReference>
<comment type="similarity">
    <text evidence="1">Belongs to the pseudouridine synthase RluA family.</text>
</comment>
<dbReference type="GO" id="GO:0000455">
    <property type="term" value="P:enzyme-directed rRNA pseudouridine synthesis"/>
    <property type="evidence" value="ECO:0007669"/>
    <property type="project" value="TreeGrafter"/>
</dbReference>
<keyword evidence="3" id="KW-0413">Isomerase</keyword>
<dbReference type="InterPro" id="IPR006224">
    <property type="entry name" value="PsdUridine_synth_RluA-like_CS"/>
</dbReference>
<dbReference type="GO" id="GO:0160141">
    <property type="term" value="F:23S rRNA pseudouridine(955/2504/2580) synthase activity"/>
    <property type="evidence" value="ECO:0007669"/>
    <property type="project" value="UniProtKB-EC"/>
</dbReference>
<dbReference type="SUPFAM" id="SSF55120">
    <property type="entry name" value="Pseudouridine synthase"/>
    <property type="match status" value="1"/>
</dbReference>
<dbReference type="GO" id="GO:0003723">
    <property type="term" value="F:RNA binding"/>
    <property type="evidence" value="ECO:0007669"/>
    <property type="project" value="InterPro"/>
</dbReference>
<dbReference type="Proteomes" id="UP000318538">
    <property type="component" value="Chromosome"/>
</dbReference>
<dbReference type="PANTHER" id="PTHR21600:SF87">
    <property type="entry name" value="RNA PSEUDOURIDYLATE SYNTHASE DOMAIN-CONTAINING PROTEIN 1"/>
    <property type="match status" value="1"/>
</dbReference>
<dbReference type="CDD" id="cd02869">
    <property type="entry name" value="PseudoU_synth_RluA_like"/>
    <property type="match status" value="1"/>
</dbReference>
<dbReference type="EMBL" id="CP036525">
    <property type="protein sequence ID" value="QDT03289.1"/>
    <property type="molecule type" value="Genomic_DNA"/>
</dbReference>
<evidence type="ECO:0000256" key="1">
    <source>
        <dbReference type="ARBA" id="ARBA00010876"/>
    </source>
</evidence>
<gene>
    <name evidence="3" type="primary">rluC_1</name>
    <name evidence="3" type="ORF">K227x_16710</name>
</gene>
<dbReference type="AlphaFoldDB" id="A0A517N827"/>
<dbReference type="InterPro" id="IPR020103">
    <property type="entry name" value="PsdUridine_synth_cat_dom_sf"/>
</dbReference>
<dbReference type="RefSeq" id="WP_246146663.1">
    <property type="nucleotide sequence ID" value="NZ_CP036525.1"/>
</dbReference>
<name>A0A517N827_9BACT</name>
<dbReference type="InterPro" id="IPR006145">
    <property type="entry name" value="PsdUridine_synth_RsuA/RluA"/>
</dbReference>
<evidence type="ECO:0000313" key="3">
    <source>
        <dbReference type="EMBL" id="QDT03289.1"/>
    </source>
</evidence>
<dbReference type="Pfam" id="PF00849">
    <property type="entry name" value="PseudoU_synth_2"/>
    <property type="match status" value="1"/>
</dbReference>
<protein>
    <submittedName>
        <fullName evidence="3">Ribosomal large subunit pseudouridine synthase C</fullName>
        <ecNumber evidence="3">5.4.99.24</ecNumber>
    </submittedName>
</protein>
<dbReference type="Gene3D" id="3.30.2350.10">
    <property type="entry name" value="Pseudouridine synthase"/>
    <property type="match status" value="1"/>
</dbReference>
<proteinExistence type="inferred from homology"/>
<feature type="domain" description="Pseudouridine synthase RsuA/RluA-like" evidence="2">
    <location>
        <begin position="12"/>
        <end position="164"/>
    </location>
</feature>
<dbReference type="PROSITE" id="PS01129">
    <property type="entry name" value="PSI_RLU"/>
    <property type="match status" value="1"/>
</dbReference>